<protein>
    <submittedName>
        <fullName evidence="1">Uncharacterized protein</fullName>
    </submittedName>
</protein>
<name>A0A317VZX5_ASPEC</name>
<dbReference type="GeneID" id="37048732"/>
<accession>A0A317VZX5</accession>
<dbReference type="OrthoDB" id="10351032at2759"/>
<dbReference type="VEuPathDB" id="FungiDB:BO83DRAFT_216407"/>
<comment type="caution">
    <text evidence="1">The sequence shown here is derived from an EMBL/GenBank/DDBJ whole genome shotgun (WGS) entry which is preliminary data.</text>
</comment>
<organism evidence="1 2">
    <name type="scientific">Aspergillus eucalypticola (strain CBS 122712 / IBT 29274)</name>
    <dbReference type="NCBI Taxonomy" id="1448314"/>
    <lineage>
        <taxon>Eukaryota</taxon>
        <taxon>Fungi</taxon>
        <taxon>Dikarya</taxon>
        <taxon>Ascomycota</taxon>
        <taxon>Pezizomycotina</taxon>
        <taxon>Eurotiomycetes</taxon>
        <taxon>Eurotiomycetidae</taxon>
        <taxon>Eurotiales</taxon>
        <taxon>Aspergillaceae</taxon>
        <taxon>Aspergillus</taxon>
        <taxon>Aspergillus subgen. Circumdati</taxon>
    </lineage>
</organism>
<dbReference type="RefSeq" id="XP_025390673.1">
    <property type="nucleotide sequence ID" value="XM_025526770.1"/>
</dbReference>
<gene>
    <name evidence="1" type="ORF">BO83DRAFT_216407</name>
</gene>
<evidence type="ECO:0000313" key="2">
    <source>
        <dbReference type="Proteomes" id="UP000246171"/>
    </source>
</evidence>
<evidence type="ECO:0000313" key="1">
    <source>
        <dbReference type="EMBL" id="PWY78881.1"/>
    </source>
</evidence>
<dbReference type="AlphaFoldDB" id="A0A317VZX5"/>
<dbReference type="EMBL" id="MSFU01000006">
    <property type="protein sequence ID" value="PWY78881.1"/>
    <property type="molecule type" value="Genomic_DNA"/>
</dbReference>
<sequence>MQIQREWHCMGPRSRTEDGKIPSHIHALPQWHKQSIGAFHEMHGMKTVVEFSSRERSISKQIPRERRPSDSAQCFNFAGQIRDTNQDMRAPSTAKRCRLCRRATQPRGLILPAMGFNLIPTKGKKEHSTPKLPMTLSCLSTRELDEKTYKKAAASCENHDLRVLETESCSIDSGTNVTIHEFENRAPSREMKKKITKHNHLIHAILTG</sequence>
<keyword evidence="2" id="KW-1185">Reference proteome</keyword>
<dbReference type="Proteomes" id="UP000246171">
    <property type="component" value="Unassembled WGS sequence"/>
</dbReference>
<reference evidence="1" key="1">
    <citation type="submission" date="2016-12" db="EMBL/GenBank/DDBJ databases">
        <title>The genomes of Aspergillus section Nigri reveals drivers in fungal speciation.</title>
        <authorList>
            <consortium name="DOE Joint Genome Institute"/>
            <person name="Vesth T.C."/>
            <person name="Nybo J."/>
            <person name="Theobald S."/>
            <person name="Brandl J."/>
            <person name="Frisvad J.C."/>
            <person name="Nielsen K.F."/>
            <person name="Lyhne E.K."/>
            <person name="Kogle M.E."/>
            <person name="Kuo A."/>
            <person name="Riley R."/>
            <person name="Clum A."/>
            <person name="Nolan M."/>
            <person name="Lipzen A."/>
            <person name="Salamov A."/>
            <person name="Henrissat B."/>
            <person name="Wiebenga A."/>
            <person name="De vries R.P."/>
            <person name="Grigoriev I.V."/>
            <person name="Mortensen U.H."/>
            <person name="Andersen M.R."/>
            <person name="Baker S.E."/>
        </authorList>
    </citation>
    <scope>NUCLEOTIDE SEQUENCE</scope>
    <source>
        <strain evidence="1">CBS 122712</strain>
    </source>
</reference>
<proteinExistence type="predicted"/>